<reference evidence="2" key="2">
    <citation type="journal article" date="2021" name="Microbiome">
        <title>Successional dynamics and alternative stable states in a saline activated sludge microbial community over 9 years.</title>
        <authorList>
            <person name="Wang Y."/>
            <person name="Ye J."/>
            <person name="Ju F."/>
            <person name="Liu L."/>
            <person name="Boyd J.A."/>
            <person name="Deng Y."/>
            <person name="Parks D.H."/>
            <person name="Jiang X."/>
            <person name="Yin X."/>
            <person name="Woodcroft B.J."/>
            <person name="Tyson G.W."/>
            <person name="Hugenholtz P."/>
            <person name="Polz M.F."/>
            <person name="Zhang T."/>
        </authorList>
    </citation>
    <scope>NUCLEOTIDE SEQUENCE</scope>
    <source>
        <strain evidence="2">HKST-UBA01</strain>
    </source>
</reference>
<name>A0A955LGS5_UNCKA</name>
<feature type="domain" description="YbaK/aminoacyl-tRNA synthetase-associated" evidence="1">
    <location>
        <begin position="27"/>
        <end position="144"/>
    </location>
</feature>
<dbReference type="InterPro" id="IPR007214">
    <property type="entry name" value="YbaK/aa-tRNA-synth-assoc-dom"/>
</dbReference>
<organism evidence="2 3">
    <name type="scientific">candidate division WWE3 bacterium</name>
    <dbReference type="NCBI Taxonomy" id="2053526"/>
    <lineage>
        <taxon>Bacteria</taxon>
        <taxon>Katanobacteria</taxon>
    </lineage>
</organism>
<dbReference type="PANTHER" id="PTHR30411:SF9">
    <property type="entry name" value="MULTIFUNCTIONAL SER_THR-TRNA DEACYLASE PROXP-Y"/>
    <property type="match status" value="1"/>
</dbReference>
<dbReference type="InterPro" id="IPR036754">
    <property type="entry name" value="YbaK/aa-tRNA-synt-asso_dom_sf"/>
</dbReference>
<reference evidence="2" key="1">
    <citation type="submission" date="2020-04" db="EMBL/GenBank/DDBJ databases">
        <authorList>
            <person name="Zhang T."/>
        </authorList>
    </citation>
    <scope>NUCLEOTIDE SEQUENCE</scope>
    <source>
        <strain evidence="2">HKST-UBA01</strain>
    </source>
</reference>
<dbReference type="GO" id="GO:0002161">
    <property type="term" value="F:aminoacyl-tRNA deacylase activity"/>
    <property type="evidence" value="ECO:0007669"/>
    <property type="project" value="InterPro"/>
</dbReference>
<dbReference type="SUPFAM" id="SSF55826">
    <property type="entry name" value="YbaK/ProRS associated domain"/>
    <property type="match status" value="1"/>
</dbReference>
<evidence type="ECO:0000259" key="1">
    <source>
        <dbReference type="Pfam" id="PF04073"/>
    </source>
</evidence>
<dbReference type="Gene3D" id="3.90.960.10">
    <property type="entry name" value="YbaK/aminoacyl-tRNA synthetase-associated domain"/>
    <property type="match status" value="1"/>
</dbReference>
<evidence type="ECO:0000313" key="2">
    <source>
        <dbReference type="EMBL" id="MCA9390089.1"/>
    </source>
</evidence>
<accession>A0A955LGS5</accession>
<dbReference type="PANTHER" id="PTHR30411">
    <property type="entry name" value="CYTOPLASMIC PROTEIN"/>
    <property type="match status" value="1"/>
</dbReference>
<gene>
    <name evidence="2" type="ORF">KC571_01685</name>
</gene>
<dbReference type="EMBL" id="JAGQKX010000029">
    <property type="protein sequence ID" value="MCA9390089.1"/>
    <property type="molecule type" value="Genomic_DNA"/>
</dbReference>
<evidence type="ECO:0000313" key="3">
    <source>
        <dbReference type="Proteomes" id="UP000701698"/>
    </source>
</evidence>
<protein>
    <recommendedName>
        <fullName evidence="1">YbaK/aminoacyl-tRNA synthetase-associated domain-containing protein</fullName>
    </recommendedName>
</protein>
<proteinExistence type="predicted"/>
<dbReference type="Proteomes" id="UP000701698">
    <property type="component" value="Unassembled WGS sequence"/>
</dbReference>
<sequence length="157" mass="17399">MPDTDTLYDRIVTLLRNEHIRFSESDHDAVFTSAQAAETRGTELRQGAKAILCLADKNPILIVISGKEKIDSKKFKSLFGIKDLRFATHDEVSEITGVAVGAVPPFGSLIGIKTYVDVSLSQNEKIAYNPGLHTKTIIMLYEDYILAERPLLGDFSQ</sequence>
<dbReference type="Pfam" id="PF04073">
    <property type="entry name" value="tRNA_edit"/>
    <property type="match status" value="1"/>
</dbReference>
<comment type="caution">
    <text evidence="2">The sequence shown here is derived from an EMBL/GenBank/DDBJ whole genome shotgun (WGS) entry which is preliminary data.</text>
</comment>
<dbReference type="AlphaFoldDB" id="A0A955LGS5"/>